<evidence type="ECO:0000313" key="2">
    <source>
        <dbReference type="Proteomes" id="UP001055811"/>
    </source>
</evidence>
<dbReference type="EMBL" id="CM042009">
    <property type="protein sequence ID" value="KAI3790852.1"/>
    <property type="molecule type" value="Genomic_DNA"/>
</dbReference>
<accession>A0ACB9H542</accession>
<reference evidence="1 2" key="2">
    <citation type="journal article" date="2022" name="Mol. Ecol. Resour.">
        <title>The genomes of chicory, endive, great burdock and yacon provide insights into Asteraceae paleo-polyploidization history and plant inulin production.</title>
        <authorList>
            <person name="Fan W."/>
            <person name="Wang S."/>
            <person name="Wang H."/>
            <person name="Wang A."/>
            <person name="Jiang F."/>
            <person name="Liu H."/>
            <person name="Zhao H."/>
            <person name="Xu D."/>
            <person name="Zhang Y."/>
        </authorList>
    </citation>
    <scope>NUCLEOTIDE SEQUENCE [LARGE SCALE GENOMIC DNA]</scope>
    <source>
        <strain evidence="2">cv. Punajuju</strain>
        <tissue evidence="1">Leaves</tissue>
    </source>
</reference>
<keyword evidence="2" id="KW-1185">Reference proteome</keyword>
<comment type="caution">
    <text evidence="1">The sequence shown here is derived from an EMBL/GenBank/DDBJ whole genome shotgun (WGS) entry which is preliminary data.</text>
</comment>
<protein>
    <submittedName>
        <fullName evidence="1">Uncharacterized protein</fullName>
    </submittedName>
</protein>
<evidence type="ECO:0000313" key="1">
    <source>
        <dbReference type="EMBL" id="KAI3790852.1"/>
    </source>
</evidence>
<dbReference type="Proteomes" id="UP001055811">
    <property type="component" value="Linkage Group LG01"/>
</dbReference>
<reference evidence="2" key="1">
    <citation type="journal article" date="2022" name="Mol. Ecol. Resour.">
        <title>The genomes of chicory, endive, great burdock and yacon provide insights into Asteraceae palaeo-polyploidization history and plant inulin production.</title>
        <authorList>
            <person name="Fan W."/>
            <person name="Wang S."/>
            <person name="Wang H."/>
            <person name="Wang A."/>
            <person name="Jiang F."/>
            <person name="Liu H."/>
            <person name="Zhao H."/>
            <person name="Xu D."/>
            <person name="Zhang Y."/>
        </authorList>
    </citation>
    <scope>NUCLEOTIDE SEQUENCE [LARGE SCALE GENOMIC DNA]</scope>
    <source>
        <strain evidence="2">cv. Punajuju</strain>
    </source>
</reference>
<sequence length="196" mass="22200">MTVEAGIPGSKDIVTYSQEQNAPFEASHGMRLLKFRMVDKIEVRWSCMYLWIVHDKLDLLRFQINEAVKDLHRCCFLKNGLMLKDGTFHRHRQQAPTFEDKELSSAPSIPFRAHSHGSDLHGPQPSKSIQGSLPWLGPTWTTAVEVYTGKLYPLVALCLVTFNALIPSTRLTWNGPKRTQKNSFICGLCSGFLLKL</sequence>
<name>A0ACB9H542_CICIN</name>
<gene>
    <name evidence="1" type="ORF">L2E82_04232</name>
</gene>
<proteinExistence type="predicted"/>
<organism evidence="1 2">
    <name type="scientific">Cichorium intybus</name>
    <name type="common">Chicory</name>
    <dbReference type="NCBI Taxonomy" id="13427"/>
    <lineage>
        <taxon>Eukaryota</taxon>
        <taxon>Viridiplantae</taxon>
        <taxon>Streptophyta</taxon>
        <taxon>Embryophyta</taxon>
        <taxon>Tracheophyta</taxon>
        <taxon>Spermatophyta</taxon>
        <taxon>Magnoliopsida</taxon>
        <taxon>eudicotyledons</taxon>
        <taxon>Gunneridae</taxon>
        <taxon>Pentapetalae</taxon>
        <taxon>asterids</taxon>
        <taxon>campanulids</taxon>
        <taxon>Asterales</taxon>
        <taxon>Asteraceae</taxon>
        <taxon>Cichorioideae</taxon>
        <taxon>Cichorieae</taxon>
        <taxon>Cichoriinae</taxon>
        <taxon>Cichorium</taxon>
    </lineage>
</organism>